<feature type="domain" description="SAM" evidence="2">
    <location>
        <begin position="33"/>
        <end position="99"/>
    </location>
</feature>
<evidence type="ECO:0000313" key="4">
    <source>
        <dbReference type="Proteomes" id="UP000820818"/>
    </source>
</evidence>
<evidence type="ECO:0000313" key="3">
    <source>
        <dbReference type="EMBL" id="KAI9552005.1"/>
    </source>
</evidence>
<accession>A0AAD5KYH4</accession>
<name>A0AAD5KYH4_9CRUS</name>
<gene>
    <name evidence="3" type="ORF">GHT06_022342</name>
</gene>
<dbReference type="GO" id="GO:0007169">
    <property type="term" value="P:cell surface receptor protein tyrosine kinase signaling pathway"/>
    <property type="evidence" value="ECO:0007669"/>
    <property type="project" value="TreeGrafter"/>
</dbReference>
<feature type="region of interest" description="Disordered" evidence="1">
    <location>
        <begin position="1"/>
        <end position="27"/>
    </location>
</feature>
<dbReference type="PANTHER" id="PTHR20843:SF0">
    <property type="entry name" value="PROTEIN AVEUGLE"/>
    <property type="match status" value="1"/>
</dbReference>
<dbReference type="PROSITE" id="PS50105">
    <property type="entry name" value="SAM_DOMAIN"/>
    <property type="match status" value="1"/>
</dbReference>
<sequence length="120" mass="14264">MPSITKEMNTSGDNLNPAKPKPKATRPKPVYLWTTYDVQKWFRRHCSDFYTVYSDKMIQNGICGRALLRMNDISLERLGIQNAEHREEIWRQITKLRLKADILEMKDMEIRCKLNQEYKA</sequence>
<evidence type="ECO:0000256" key="1">
    <source>
        <dbReference type="SAM" id="MobiDB-lite"/>
    </source>
</evidence>
<dbReference type="SUPFAM" id="SSF47769">
    <property type="entry name" value="SAM/Pointed domain"/>
    <property type="match status" value="1"/>
</dbReference>
<dbReference type="AlphaFoldDB" id="A0AAD5KYH4"/>
<evidence type="ECO:0000259" key="2">
    <source>
        <dbReference type="PROSITE" id="PS50105"/>
    </source>
</evidence>
<keyword evidence="4" id="KW-1185">Reference proteome</keyword>
<protein>
    <recommendedName>
        <fullName evidence="2">SAM domain-containing protein</fullName>
    </recommendedName>
</protein>
<dbReference type="EMBL" id="WJBH02000010">
    <property type="protein sequence ID" value="KAI9552005.1"/>
    <property type="molecule type" value="Genomic_DNA"/>
</dbReference>
<dbReference type="PANTHER" id="PTHR20843">
    <property type="entry name" value="STERILE ALPHA MOTIF DOMAIN CONTAINING PROTEIN 10"/>
    <property type="match status" value="1"/>
</dbReference>
<dbReference type="InterPro" id="IPR039144">
    <property type="entry name" value="Aveugle-like_SAM_dom"/>
</dbReference>
<dbReference type="GO" id="GO:0009898">
    <property type="term" value="C:cytoplasmic side of plasma membrane"/>
    <property type="evidence" value="ECO:0007669"/>
    <property type="project" value="TreeGrafter"/>
</dbReference>
<feature type="compositionally biased region" description="Polar residues" evidence="1">
    <location>
        <begin position="1"/>
        <end position="14"/>
    </location>
</feature>
<dbReference type="SMART" id="SM00454">
    <property type="entry name" value="SAM"/>
    <property type="match status" value="1"/>
</dbReference>
<dbReference type="Gene3D" id="1.10.150.50">
    <property type="entry name" value="Transcription Factor, Ets-1"/>
    <property type="match status" value="1"/>
</dbReference>
<organism evidence="3 4">
    <name type="scientific">Daphnia sinensis</name>
    <dbReference type="NCBI Taxonomy" id="1820382"/>
    <lineage>
        <taxon>Eukaryota</taxon>
        <taxon>Metazoa</taxon>
        <taxon>Ecdysozoa</taxon>
        <taxon>Arthropoda</taxon>
        <taxon>Crustacea</taxon>
        <taxon>Branchiopoda</taxon>
        <taxon>Diplostraca</taxon>
        <taxon>Cladocera</taxon>
        <taxon>Anomopoda</taxon>
        <taxon>Daphniidae</taxon>
        <taxon>Daphnia</taxon>
        <taxon>Daphnia similis group</taxon>
    </lineage>
</organism>
<dbReference type="Proteomes" id="UP000820818">
    <property type="component" value="Linkage Group LG10"/>
</dbReference>
<dbReference type="InterPro" id="IPR001660">
    <property type="entry name" value="SAM"/>
</dbReference>
<reference evidence="3 4" key="1">
    <citation type="submission" date="2022-05" db="EMBL/GenBank/DDBJ databases">
        <title>A multi-omics perspective on studying reproductive biology in Daphnia sinensis.</title>
        <authorList>
            <person name="Jia J."/>
        </authorList>
    </citation>
    <scope>NUCLEOTIDE SEQUENCE [LARGE SCALE GENOMIC DNA]</scope>
    <source>
        <strain evidence="3 4">WSL</strain>
    </source>
</reference>
<proteinExistence type="predicted"/>
<dbReference type="InterPro" id="IPR052268">
    <property type="entry name" value="SAM_domain-containing_protein"/>
</dbReference>
<dbReference type="CDD" id="cd09510">
    <property type="entry name" value="SAM_aveugle-like"/>
    <property type="match status" value="1"/>
</dbReference>
<dbReference type="InterPro" id="IPR013761">
    <property type="entry name" value="SAM/pointed_sf"/>
</dbReference>
<comment type="caution">
    <text evidence="3">The sequence shown here is derived from an EMBL/GenBank/DDBJ whole genome shotgun (WGS) entry which is preliminary data.</text>
</comment>
<dbReference type="Pfam" id="PF07647">
    <property type="entry name" value="SAM_2"/>
    <property type="match status" value="1"/>
</dbReference>